<feature type="compositionally biased region" description="Basic and acidic residues" evidence="1">
    <location>
        <begin position="28"/>
        <end position="39"/>
    </location>
</feature>
<feature type="region of interest" description="Disordered" evidence="1">
    <location>
        <begin position="23"/>
        <end position="76"/>
    </location>
</feature>
<comment type="caution">
    <text evidence="2">The sequence shown here is derived from an EMBL/GenBank/DDBJ whole genome shotgun (WGS) entry which is preliminary data.</text>
</comment>
<dbReference type="Proteomes" id="UP000248039">
    <property type="component" value="Unassembled WGS sequence"/>
</dbReference>
<organism evidence="2 3">
    <name type="scientific">Streptomyces tateyamensis</name>
    <dbReference type="NCBI Taxonomy" id="565073"/>
    <lineage>
        <taxon>Bacteria</taxon>
        <taxon>Bacillati</taxon>
        <taxon>Actinomycetota</taxon>
        <taxon>Actinomycetes</taxon>
        <taxon>Kitasatosporales</taxon>
        <taxon>Streptomycetaceae</taxon>
        <taxon>Streptomyces</taxon>
    </lineage>
</organism>
<name>A0A2V4NPE1_9ACTN</name>
<gene>
    <name evidence="2" type="ORF">C7C46_04950</name>
</gene>
<keyword evidence="3" id="KW-1185">Reference proteome</keyword>
<dbReference type="OrthoDB" id="3280727at2"/>
<accession>A0A2V4NPE1</accession>
<protein>
    <submittedName>
        <fullName evidence="2">Uncharacterized protein</fullName>
    </submittedName>
</protein>
<dbReference type="EMBL" id="PYBW01000015">
    <property type="protein sequence ID" value="PYC87430.1"/>
    <property type="molecule type" value="Genomic_DNA"/>
</dbReference>
<dbReference type="AlphaFoldDB" id="A0A2V4NPE1"/>
<evidence type="ECO:0000313" key="2">
    <source>
        <dbReference type="EMBL" id="PYC87430.1"/>
    </source>
</evidence>
<sequence length="161" mass="17287">MTVFLCSKCGTAITPELAELAAVPNVSDDEHDRDKETRRAPSTVPRGRYAIDPEPWGPPYVVQDDQEDPKPAQTRGPLVCREEGFVVSAGVPGTVLMHPEDAPDLQPLPNWENSTGCCGPTGNEGLNRACPCGAAVATLAADCFGPYELHLDPVRTYAFSH</sequence>
<proteinExistence type="predicted"/>
<dbReference type="RefSeq" id="WP_110666090.1">
    <property type="nucleotide sequence ID" value="NZ_PYBW01000015.1"/>
</dbReference>
<evidence type="ECO:0000313" key="3">
    <source>
        <dbReference type="Proteomes" id="UP000248039"/>
    </source>
</evidence>
<evidence type="ECO:0000256" key="1">
    <source>
        <dbReference type="SAM" id="MobiDB-lite"/>
    </source>
</evidence>
<reference evidence="2 3" key="1">
    <citation type="submission" date="2018-03" db="EMBL/GenBank/DDBJ databases">
        <title>Bioinformatic expansion and discovery of thiopeptide antibiotics.</title>
        <authorList>
            <person name="Schwalen C.J."/>
            <person name="Hudson G.A."/>
            <person name="Mitchell D.A."/>
        </authorList>
    </citation>
    <scope>NUCLEOTIDE SEQUENCE [LARGE SCALE GENOMIC DNA]</scope>
    <source>
        <strain evidence="2 3">ATCC 21389</strain>
    </source>
</reference>